<dbReference type="EMBL" id="JAPEUL010000007">
    <property type="protein sequence ID" value="MCW4629148.1"/>
    <property type="molecule type" value="Genomic_DNA"/>
</dbReference>
<dbReference type="Proteomes" id="UP001431181">
    <property type="component" value="Unassembled WGS sequence"/>
</dbReference>
<evidence type="ECO:0000313" key="2">
    <source>
        <dbReference type="EMBL" id="MCW4629148.1"/>
    </source>
</evidence>
<keyword evidence="1" id="KW-0472">Membrane</keyword>
<comment type="caution">
    <text evidence="2">The sequence shown here is derived from an EMBL/GenBank/DDBJ whole genome shotgun (WGS) entry which is preliminary data.</text>
</comment>
<gene>
    <name evidence="2" type="ORF">ONZ52_09295</name>
</gene>
<name>A0ABT3KF32_9GAMM</name>
<proteinExistence type="predicted"/>
<keyword evidence="1" id="KW-1133">Transmembrane helix</keyword>
<feature type="transmembrane region" description="Helical" evidence="1">
    <location>
        <begin position="12"/>
        <end position="35"/>
    </location>
</feature>
<accession>A0ABT3KF32</accession>
<organism evidence="2 3">
    <name type="scientific">Marinomonas rhodophyticola</name>
    <dbReference type="NCBI Taxonomy" id="2992803"/>
    <lineage>
        <taxon>Bacteria</taxon>
        <taxon>Pseudomonadati</taxon>
        <taxon>Pseudomonadota</taxon>
        <taxon>Gammaproteobacteria</taxon>
        <taxon>Oceanospirillales</taxon>
        <taxon>Oceanospirillaceae</taxon>
        <taxon>Marinomonas</taxon>
    </lineage>
</organism>
<evidence type="ECO:0000313" key="3">
    <source>
        <dbReference type="Proteomes" id="UP001431181"/>
    </source>
</evidence>
<keyword evidence="1" id="KW-0812">Transmembrane</keyword>
<protein>
    <submittedName>
        <fullName evidence="2">Uncharacterized protein</fullName>
    </submittedName>
</protein>
<evidence type="ECO:0000256" key="1">
    <source>
        <dbReference type="SAM" id="Phobius"/>
    </source>
</evidence>
<reference evidence="2" key="1">
    <citation type="submission" date="2022-11" db="EMBL/GenBank/DDBJ databases">
        <title>Marinomonas sp. nov., isolated from marine algae.</title>
        <authorList>
            <person name="Choi D.G."/>
            <person name="Kim J.M."/>
            <person name="Lee J.K."/>
            <person name="Baek J.H."/>
            <person name="Jeon C.O."/>
        </authorList>
    </citation>
    <scope>NUCLEOTIDE SEQUENCE</scope>
    <source>
        <strain evidence="2">KJ51-3</strain>
    </source>
</reference>
<dbReference type="RefSeq" id="WP_265218342.1">
    <property type="nucleotide sequence ID" value="NZ_JAPEUL010000007.1"/>
</dbReference>
<sequence length="140" mass="15573">MTIKKPTFRRFPIKILVANMFLMAIVITAGIAISLQYNASKNIAVTHMLSNMNLLSAHMRDSVHGLEKDATQTVNLLAELIVSDLSGATIEDKTSLLSAFLRERPELYSLYIGDKQENFFQIVNLDSAKDIRQRMGGSNG</sequence>
<keyword evidence="3" id="KW-1185">Reference proteome</keyword>